<protein>
    <recommendedName>
        <fullName evidence="3">Restriction endonuclease</fullName>
    </recommendedName>
</protein>
<evidence type="ECO:0008006" key="3">
    <source>
        <dbReference type="Google" id="ProtNLM"/>
    </source>
</evidence>
<gene>
    <name evidence="1" type="ORF">SAMN05720469_1282</name>
</gene>
<reference evidence="2" key="1">
    <citation type="submission" date="2016-11" db="EMBL/GenBank/DDBJ databases">
        <authorList>
            <person name="Varghese N."/>
            <person name="Submissions S."/>
        </authorList>
    </citation>
    <scope>NUCLEOTIDE SEQUENCE [LARGE SCALE GENOMIC DNA]</scope>
    <source>
        <strain evidence="2">UWOS</strain>
    </source>
</reference>
<evidence type="ECO:0000313" key="2">
    <source>
        <dbReference type="Proteomes" id="UP000184275"/>
    </source>
</evidence>
<dbReference type="RefSeq" id="WP_073305444.1">
    <property type="nucleotide sequence ID" value="NZ_FRAW01000028.1"/>
</dbReference>
<evidence type="ECO:0000313" key="1">
    <source>
        <dbReference type="EMBL" id="SHK99152.1"/>
    </source>
</evidence>
<dbReference type="EMBL" id="FRAW01000028">
    <property type="protein sequence ID" value="SHK99152.1"/>
    <property type="molecule type" value="Genomic_DNA"/>
</dbReference>
<dbReference type="Proteomes" id="UP000184275">
    <property type="component" value="Unassembled WGS sequence"/>
</dbReference>
<proteinExistence type="predicted"/>
<accession>A0A1M6WZF6</accession>
<organism evidence="1 2">
    <name type="scientific">Fibrobacter intestinalis</name>
    <dbReference type="NCBI Taxonomy" id="28122"/>
    <lineage>
        <taxon>Bacteria</taxon>
        <taxon>Pseudomonadati</taxon>
        <taxon>Fibrobacterota</taxon>
        <taxon>Fibrobacteria</taxon>
        <taxon>Fibrobacterales</taxon>
        <taxon>Fibrobacteraceae</taxon>
        <taxon>Fibrobacter</taxon>
    </lineage>
</organism>
<keyword evidence="2" id="KW-1185">Reference proteome</keyword>
<sequence length="328" mass="38071">MKRYWGFRIDTSARQREFLAEELEKGNLRQGWGYEDCQNLNNPNVEGSARRNLSIKKNVKKGDILLVPDIKGYGTVAIVEAAEDFDSGYRFDRNNDFGDFGHVFPVKKCENWFVRNNALVSGDLRSSLRTPMRFWNMDHCAENIEELRKQRTDENLKKFNYVERIDAAISSVIGVHKESFVHDLFENFNEKFSESDWEFVLTECLQRIYPNYIVERCGGVSEKNHGADILVKIPSPLDDSMYAVAIQVKDYEGKSSSYPVEQINKSDAYADWHSENLRLIEKWVVLTKASKENNSELAEKARESNVKILFADDLKELRYKSMMATREK</sequence>
<name>A0A1M6WZF6_9BACT</name>
<dbReference type="AlphaFoldDB" id="A0A1M6WZF6"/>